<comment type="caution">
    <text evidence="1">The sequence shown here is derived from an EMBL/GenBank/DDBJ whole genome shotgun (WGS) entry which is preliminary data.</text>
</comment>
<name>A0A8B3E5P0_VIBHA</name>
<protein>
    <submittedName>
        <fullName evidence="1">Uncharacterized protein</fullName>
    </submittedName>
</protein>
<dbReference type="EMBL" id="QOUW02000148">
    <property type="protein sequence ID" value="RIW04164.1"/>
    <property type="molecule type" value="Genomic_DNA"/>
</dbReference>
<gene>
    <name evidence="1" type="ORF">DS957_023795</name>
</gene>
<evidence type="ECO:0000313" key="1">
    <source>
        <dbReference type="EMBL" id="RIW04164.1"/>
    </source>
</evidence>
<dbReference type="AlphaFoldDB" id="A0A8B3E5P0"/>
<evidence type="ECO:0000313" key="2">
    <source>
        <dbReference type="Proteomes" id="UP000253437"/>
    </source>
</evidence>
<reference evidence="1 2" key="1">
    <citation type="submission" date="2018-08" db="EMBL/GenBank/DDBJ databases">
        <title>Vibrio harveyi strains pathogenic to white snook Centropomus viridis Lockington (1877) and potential probiotic bacteria.</title>
        <authorList>
            <person name="Soto-Rodriguez S."/>
            <person name="Gomez-Gil B."/>
            <person name="Lozano-Olvera R."/>
        </authorList>
    </citation>
    <scope>NUCLEOTIDE SEQUENCE [LARGE SCALE GENOMIC DNA]</scope>
    <source>
        <strain evidence="1 2">CAIM 1508</strain>
    </source>
</reference>
<sequence>MKYLEEFELAIERSRRLKLSDTHFKPLEAKYCSEKNLESCLEFLNYKYNPLKVSDLVGQCLNIHTQLMKAVEHFYGVPPIFTIGSITFGGNTYFELTEDDITSLISDRSPSVKANIHAWLTLPSLEILDFTFISTYESQTGESDLPKVVSQFAEDLKPHIQYHPVLTGEESLEKLGFYQARI</sequence>
<accession>A0A8B3E5P0</accession>
<organism evidence="1 2">
    <name type="scientific">Vibrio harveyi</name>
    <name type="common">Beneckea harveyi</name>
    <dbReference type="NCBI Taxonomy" id="669"/>
    <lineage>
        <taxon>Bacteria</taxon>
        <taxon>Pseudomonadati</taxon>
        <taxon>Pseudomonadota</taxon>
        <taxon>Gammaproteobacteria</taxon>
        <taxon>Vibrionales</taxon>
        <taxon>Vibrionaceae</taxon>
        <taxon>Vibrio</taxon>
    </lineage>
</organism>
<dbReference type="Proteomes" id="UP000253437">
    <property type="component" value="Unassembled WGS sequence"/>
</dbReference>
<proteinExistence type="predicted"/>
<dbReference type="RefSeq" id="WP_086459384.1">
    <property type="nucleotide sequence ID" value="NZ_QOUW02000148.1"/>
</dbReference>